<sequence length="107" mass="11843">MTIISGQELPKYFPLTKEGEQYDLNQKMSINMKDSDIKNVLMLIGELTGLNIVISPSVKDTITASLENVSVKAALDAILKPNGYSYYTQENIIIVKGMDVDMVGELE</sequence>
<evidence type="ECO:0000256" key="2">
    <source>
        <dbReference type="ARBA" id="ARBA00023136"/>
    </source>
</evidence>
<dbReference type="AlphaFoldDB" id="A0A382KUR6"/>
<dbReference type="PANTHER" id="PTHR30604:SF1">
    <property type="entry name" value="DNA UTILIZATION PROTEIN HOFQ"/>
    <property type="match status" value="1"/>
</dbReference>
<evidence type="ECO:0000313" key="5">
    <source>
        <dbReference type="EMBL" id="SVC26527.1"/>
    </source>
</evidence>
<dbReference type="SMART" id="SM00965">
    <property type="entry name" value="STN"/>
    <property type="match status" value="1"/>
</dbReference>
<dbReference type="Gene3D" id="3.30.1370.130">
    <property type="match status" value="1"/>
</dbReference>
<keyword evidence="2" id="KW-0472">Membrane</keyword>
<dbReference type="EMBL" id="UINC01082085">
    <property type="protein sequence ID" value="SVC26527.1"/>
    <property type="molecule type" value="Genomic_DNA"/>
</dbReference>
<keyword evidence="3" id="KW-0998">Cell outer membrane</keyword>
<organism evidence="5">
    <name type="scientific">marine metagenome</name>
    <dbReference type="NCBI Taxonomy" id="408172"/>
    <lineage>
        <taxon>unclassified sequences</taxon>
        <taxon>metagenomes</taxon>
        <taxon>ecological metagenomes</taxon>
    </lineage>
</organism>
<reference evidence="5" key="1">
    <citation type="submission" date="2018-05" db="EMBL/GenBank/DDBJ databases">
        <authorList>
            <person name="Lanie J.A."/>
            <person name="Ng W.-L."/>
            <person name="Kazmierczak K.M."/>
            <person name="Andrzejewski T.M."/>
            <person name="Davidsen T.M."/>
            <person name="Wayne K.J."/>
            <person name="Tettelin H."/>
            <person name="Glass J.I."/>
            <person name="Rusch D."/>
            <person name="Podicherti R."/>
            <person name="Tsui H.-C.T."/>
            <person name="Winkler M.E."/>
        </authorList>
    </citation>
    <scope>NUCLEOTIDE SEQUENCE</scope>
</reference>
<evidence type="ECO:0000259" key="4">
    <source>
        <dbReference type="SMART" id="SM00965"/>
    </source>
</evidence>
<accession>A0A382KUR6</accession>
<dbReference type="GO" id="GO:0019867">
    <property type="term" value="C:outer membrane"/>
    <property type="evidence" value="ECO:0007669"/>
    <property type="project" value="InterPro"/>
</dbReference>
<gene>
    <name evidence="5" type="ORF">METZ01_LOCUS279381</name>
</gene>
<feature type="domain" description="Secretin/TonB short N-terminal" evidence="4">
    <location>
        <begin position="50"/>
        <end position="98"/>
    </location>
</feature>
<feature type="non-terminal residue" evidence="5">
    <location>
        <position position="107"/>
    </location>
</feature>
<keyword evidence="1" id="KW-0813">Transport</keyword>
<dbReference type="PANTHER" id="PTHR30604">
    <property type="entry name" value="PROTEIN TRANSPORT PROTEIN HOFQ"/>
    <property type="match status" value="1"/>
</dbReference>
<proteinExistence type="predicted"/>
<dbReference type="InterPro" id="IPR051808">
    <property type="entry name" value="Type_IV_pilus_biogenesis"/>
</dbReference>
<evidence type="ECO:0000256" key="3">
    <source>
        <dbReference type="ARBA" id="ARBA00023237"/>
    </source>
</evidence>
<protein>
    <recommendedName>
        <fullName evidence="4">Secretin/TonB short N-terminal domain-containing protein</fullName>
    </recommendedName>
</protein>
<dbReference type="InterPro" id="IPR011662">
    <property type="entry name" value="Secretin/TonB_short_N"/>
</dbReference>
<evidence type="ECO:0000256" key="1">
    <source>
        <dbReference type="ARBA" id="ARBA00022448"/>
    </source>
</evidence>
<dbReference type="InterPro" id="IPR049371">
    <property type="entry name" value="GspD-like_N0"/>
</dbReference>
<dbReference type="Pfam" id="PF21305">
    <property type="entry name" value="type_II_gspD_N0"/>
    <property type="match status" value="1"/>
</dbReference>
<name>A0A382KUR6_9ZZZZ</name>